<accession>A0ABX9ZDF9</accession>
<dbReference type="InterPro" id="IPR015025">
    <property type="entry name" value="PoNi_C"/>
</dbReference>
<reference evidence="2 3" key="1">
    <citation type="submission" date="2018-12" db="EMBL/GenBank/DDBJ databases">
        <title>Comparitive functional genomics of dry heat resistant strains isolated from the viking spacecraft.</title>
        <authorList>
            <person name="Seuylemezian A."/>
            <person name="Vaishampayan P."/>
        </authorList>
    </citation>
    <scope>NUCLEOTIDE SEQUENCE [LARGE SCALE GENOMIC DNA]</scope>
    <source>
        <strain evidence="2 3">M6-11</strain>
    </source>
</reference>
<dbReference type="SUPFAM" id="SSF140731">
    <property type="entry name" value="PA2201 C-terminal domain-like"/>
    <property type="match status" value="1"/>
</dbReference>
<dbReference type="Proteomes" id="UP000272481">
    <property type="component" value="Unassembled WGS sequence"/>
</dbReference>
<name>A0ABX9ZDF9_9BACL</name>
<comment type="caution">
    <text evidence="2">The sequence shown here is derived from an EMBL/GenBank/DDBJ whole genome shotgun (WGS) entry which is preliminary data.</text>
</comment>
<protein>
    <submittedName>
        <fullName evidence="2">DUF1911 domain-containing protein</fullName>
    </submittedName>
</protein>
<organism evidence="2 3">
    <name type="scientific">Bhargavaea beijingensis</name>
    <dbReference type="NCBI Taxonomy" id="426756"/>
    <lineage>
        <taxon>Bacteria</taxon>
        <taxon>Bacillati</taxon>
        <taxon>Bacillota</taxon>
        <taxon>Bacilli</taxon>
        <taxon>Bacillales</taxon>
        <taxon>Caryophanaceae</taxon>
        <taxon>Bhargavaea</taxon>
    </lineage>
</organism>
<dbReference type="Gene3D" id="1.10.3920.10">
    <property type="entry name" value="PA2201 C-terminal domain-like"/>
    <property type="match status" value="1"/>
</dbReference>
<proteinExistence type="predicted"/>
<dbReference type="EMBL" id="RWGW01000008">
    <property type="protein sequence ID" value="RSK33668.1"/>
    <property type="molecule type" value="Genomic_DNA"/>
</dbReference>
<sequence>MGLVRSYELQDGLLDFLIQGKLHGSETFEGHLKFKTPYAKLVDVINAENKVENLRKYLEKYWYNGHSDSGWHDTHKHPDPIYSGYWSFESGAVSKILGVDDSSLKDVPYYPYDMVHYKG</sequence>
<evidence type="ECO:0000259" key="1">
    <source>
        <dbReference type="Pfam" id="PF08929"/>
    </source>
</evidence>
<feature type="domain" description="PoNi C-terminal" evidence="1">
    <location>
        <begin position="10"/>
        <end position="114"/>
    </location>
</feature>
<keyword evidence="3" id="KW-1185">Reference proteome</keyword>
<evidence type="ECO:0000313" key="3">
    <source>
        <dbReference type="Proteomes" id="UP000272481"/>
    </source>
</evidence>
<dbReference type="InterPro" id="IPR028983">
    <property type="entry name" value="PA2201-like_C"/>
</dbReference>
<dbReference type="Pfam" id="PF08929">
    <property type="entry name" value="PoNi_C"/>
    <property type="match status" value="1"/>
</dbReference>
<evidence type="ECO:0000313" key="2">
    <source>
        <dbReference type="EMBL" id="RSK33668.1"/>
    </source>
</evidence>
<gene>
    <name evidence="2" type="ORF">EJA12_05850</name>
</gene>